<protein>
    <submittedName>
        <fullName evidence="6">Transcriptional regulator, LysR family</fullName>
    </submittedName>
</protein>
<dbReference type="InterPro" id="IPR036388">
    <property type="entry name" value="WH-like_DNA-bd_sf"/>
</dbReference>
<evidence type="ECO:0000256" key="1">
    <source>
        <dbReference type="ARBA" id="ARBA00009437"/>
    </source>
</evidence>
<keyword evidence="2" id="KW-0805">Transcription regulation</keyword>
<dbReference type="Pfam" id="PF00126">
    <property type="entry name" value="HTH_1"/>
    <property type="match status" value="1"/>
</dbReference>
<proteinExistence type="inferred from homology"/>
<keyword evidence="4" id="KW-0804">Transcription</keyword>
<dbReference type="KEGG" id="sphu:SPPYR_0149"/>
<dbReference type="InterPro" id="IPR000847">
    <property type="entry name" value="LysR_HTH_N"/>
</dbReference>
<dbReference type="AlphaFoldDB" id="A0A1Y5PML7"/>
<dbReference type="CDD" id="cd08432">
    <property type="entry name" value="PBP2_GcdR_TrpI_HvrB_AmpR_like"/>
    <property type="match status" value="1"/>
</dbReference>
<evidence type="ECO:0000256" key="2">
    <source>
        <dbReference type="ARBA" id="ARBA00023015"/>
    </source>
</evidence>
<reference evidence="6" key="1">
    <citation type="submission" date="2016-03" db="EMBL/GenBank/DDBJ databases">
        <authorList>
            <person name="Ploux O."/>
        </authorList>
    </citation>
    <scope>NUCLEOTIDE SEQUENCE</scope>
    <source>
        <strain evidence="6">UC10</strain>
    </source>
</reference>
<dbReference type="SUPFAM" id="SSF46785">
    <property type="entry name" value="Winged helix' DNA-binding domain"/>
    <property type="match status" value="1"/>
</dbReference>
<dbReference type="PANTHER" id="PTHR30537:SF74">
    <property type="entry name" value="HTH-TYPE TRANSCRIPTIONAL REGULATOR TRPI"/>
    <property type="match status" value="1"/>
</dbReference>
<dbReference type="Pfam" id="PF03466">
    <property type="entry name" value="LysR_substrate"/>
    <property type="match status" value="1"/>
</dbReference>
<dbReference type="PROSITE" id="PS50931">
    <property type="entry name" value="HTH_LYSR"/>
    <property type="match status" value="1"/>
</dbReference>
<keyword evidence="3" id="KW-0238">DNA-binding</keyword>
<accession>A0A1Y5PML7</accession>
<comment type="similarity">
    <text evidence="1">Belongs to the LysR transcriptional regulatory family.</text>
</comment>
<dbReference type="SUPFAM" id="SSF53850">
    <property type="entry name" value="Periplasmic binding protein-like II"/>
    <property type="match status" value="1"/>
</dbReference>
<dbReference type="GO" id="GO:0003700">
    <property type="term" value="F:DNA-binding transcription factor activity"/>
    <property type="evidence" value="ECO:0007669"/>
    <property type="project" value="InterPro"/>
</dbReference>
<evidence type="ECO:0000313" key="6">
    <source>
        <dbReference type="EMBL" id="SBV31269.1"/>
    </source>
</evidence>
<name>A0A1Y5PML7_9SPHN</name>
<dbReference type="InterPro" id="IPR036390">
    <property type="entry name" value="WH_DNA-bd_sf"/>
</dbReference>
<feature type="domain" description="HTH lysR-type" evidence="5">
    <location>
        <begin position="5"/>
        <end position="62"/>
    </location>
</feature>
<dbReference type="InterPro" id="IPR058163">
    <property type="entry name" value="LysR-type_TF_proteobact-type"/>
</dbReference>
<organism evidence="6">
    <name type="scientific">uncultured Sphingopyxis sp</name>
    <dbReference type="NCBI Taxonomy" id="310581"/>
    <lineage>
        <taxon>Bacteria</taxon>
        <taxon>Pseudomonadati</taxon>
        <taxon>Pseudomonadota</taxon>
        <taxon>Alphaproteobacteria</taxon>
        <taxon>Sphingomonadales</taxon>
        <taxon>Sphingomonadaceae</taxon>
        <taxon>Sphingopyxis</taxon>
        <taxon>environmental samples</taxon>
    </lineage>
</organism>
<dbReference type="GO" id="GO:0043565">
    <property type="term" value="F:sequence-specific DNA binding"/>
    <property type="evidence" value="ECO:0007669"/>
    <property type="project" value="TreeGrafter"/>
</dbReference>
<dbReference type="Gene3D" id="3.40.190.10">
    <property type="entry name" value="Periplasmic binding protein-like II"/>
    <property type="match status" value="2"/>
</dbReference>
<evidence type="ECO:0000256" key="4">
    <source>
        <dbReference type="ARBA" id="ARBA00023163"/>
    </source>
</evidence>
<evidence type="ECO:0000256" key="3">
    <source>
        <dbReference type="ARBA" id="ARBA00023125"/>
    </source>
</evidence>
<evidence type="ECO:0000259" key="5">
    <source>
        <dbReference type="PROSITE" id="PS50931"/>
    </source>
</evidence>
<dbReference type="GO" id="GO:0006351">
    <property type="term" value="P:DNA-templated transcription"/>
    <property type="evidence" value="ECO:0007669"/>
    <property type="project" value="TreeGrafter"/>
</dbReference>
<dbReference type="RefSeq" id="WP_295322584.1">
    <property type="nucleotide sequence ID" value="NZ_LT598653.1"/>
</dbReference>
<sequence length="306" mass="33902">MSRLPPLAAIRTFEAAGRLQNFSRAAEELGLTQAAVSYQVRQLEDRLGRALFVREKGRVRLSETGQRLLPAISGAFAAMGDAFAALGSDEAEVLTISTVTSFGGSWLSARIGSFQLLYPELAVRMSMSNQLIDFDASNVDLAIRIGTGSWPGLRSDFLMRQHVAPLASPAFIEEHGIREPADLLRVQRLAPNDSWWADWFAAAGVETPLAPSRRGIELDSQLQEASAVQAGFGAAMMTPLFWQADLASGRMVQPFETLHVSDRAMWLVHRENRVGVRKIERFREWLHAELAKDRHLIPDALWQPPS</sequence>
<dbReference type="PRINTS" id="PR00039">
    <property type="entry name" value="HTHLYSR"/>
</dbReference>
<dbReference type="EMBL" id="LT598653">
    <property type="protein sequence ID" value="SBV31269.1"/>
    <property type="molecule type" value="Genomic_DNA"/>
</dbReference>
<gene>
    <name evidence="6" type="ORF">SPPYR_0149</name>
</gene>
<dbReference type="InterPro" id="IPR005119">
    <property type="entry name" value="LysR_subst-bd"/>
</dbReference>
<dbReference type="PANTHER" id="PTHR30537">
    <property type="entry name" value="HTH-TYPE TRANSCRIPTIONAL REGULATOR"/>
    <property type="match status" value="1"/>
</dbReference>
<dbReference type="Gene3D" id="1.10.10.10">
    <property type="entry name" value="Winged helix-like DNA-binding domain superfamily/Winged helix DNA-binding domain"/>
    <property type="match status" value="1"/>
</dbReference>